<protein>
    <recommendedName>
        <fullName evidence="7">Putative NAD(P)H nitroreductase</fullName>
        <ecNumber evidence="7">1.-.-.-</ecNumber>
    </recommendedName>
</protein>
<dbReference type="AlphaFoldDB" id="A0A2U1AR62"/>
<dbReference type="EC" id="1.-.-.-" evidence="7"/>
<dbReference type="PANTHER" id="PTHR43821">
    <property type="entry name" value="NAD(P)H NITROREDUCTASE YDJA-RELATED"/>
    <property type="match status" value="1"/>
</dbReference>
<dbReference type="PIRSF" id="PIRSF000232">
    <property type="entry name" value="YdjA"/>
    <property type="match status" value="1"/>
</dbReference>
<dbReference type="InterPro" id="IPR026021">
    <property type="entry name" value="YdjA-like"/>
</dbReference>
<evidence type="ECO:0000256" key="6">
    <source>
        <dbReference type="ARBA" id="ARBA00023027"/>
    </source>
</evidence>
<keyword evidence="3 7" id="KW-0288">FMN</keyword>
<sequence>MDISFSQISHIIQNRRTTKPGKMNGQRIPDEQIKQLLELADWAPTHGHTEPWRFKVYAGDKVQDFCLAHADLYKKHTNEEKYMQQKYDKLLHMGDQASHVIVAYMQRGNLPKIPALEEIAATSCAIQNLLLGATAFGIASYWGSGGMAYQPPMKEMLHLRDEDVVLGILYLGYADEPAAEGKRTVPLDEKVEWM</sequence>
<evidence type="ECO:0000313" key="10">
    <source>
        <dbReference type="EMBL" id="PVY38896.1"/>
    </source>
</evidence>
<dbReference type="CDD" id="cd02135">
    <property type="entry name" value="YdjA-like"/>
    <property type="match status" value="1"/>
</dbReference>
<comment type="similarity">
    <text evidence="1 7">Belongs to the nitroreductase family.</text>
</comment>
<keyword evidence="2 7" id="KW-0285">Flavoprotein</keyword>
<dbReference type="EMBL" id="QEKI01000014">
    <property type="protein sequence ID" value="PVY38896.1"/>
    <property type="molecule type" value="Genomic_DNA"/>
</dbReference>
<dbReference type="Gene3D" id="3.40.109.10">
    <property type="entry name" value="NADH Oxidase"/>
    <property type="match status" value="1"/>
</dbReference>
<dbReference type="InterPro" id="IPR029479">
    <property type="entry name" value="Nitroreductase"/>
</dbReference>
<evidence type="ECO:0000256" key="4">
    <source>
        <dbReference type="ARBA" id="ARBA00022857"/>
    </source>
</evidence>
<evidence type="ECO:0000256" key="2">
    <source>
        <dbReference type="ARBA" id="ARBA00022630"/>
    </source>
</evidence>
<feature type="binding site" description="in other chain" evidence="8">
    <location>
        <begin position="15"/>
        <end position="17"/>
    </location>
    <ligand>
        <name>FMN</name>
        <dbReference type="ChEBI" id="CHEBI:58210"/>
        <note>ligand shared between dimeric partners</note>
    </ligand>
</feature>
<dbReference type="RefSeq" id="WP_116544678.1">
    <property type="nucleotide sequence ID" value="NZ_QEKI01000014.1"/>
</dbReference>
<organism evidence="10 11">
    <name type="scientific">Pontibacter virosus</name>
    <dbReference type="NCBI Taxonomy" id="1765052"/>
    <lineage>
        <taxon>Bacteria</taxon>
        <taxon>Pseudomonadati</taxon>
        <taxon>Bacteroidota</taxon>
        <taxon>Cytophagia</taxon>
        <taxon>Cytophagales</taxon>
        <taxon>Hymenobacteraceae</taxon>
        <taxon>Pontibacter</taxon>
    </lineage>
</organism>
<dbReference type="PANTHER" id="PTHR43821:SF1">
    <property type="entry name" value="NAD(P)H NITROREDUCTASE YDJA-RELATED"/>
    <property type="match status" value="1"/>
</dbReference>
<evidence type="ECO:0000256" key="8">
    <source>
        <dbReference type="PIRSR" id="PIRSR000232-1"/>
    </source>
</evidence>
<dbReference type="InterPro" id="IPR052530">
    <property type="entry name" value="NAD(P)H_nitroreductase"/>
</dbReference>
<keyword evidence="11" id="KW-1185">Reference proteome</keyword>
<name>A0A2U1AR62_9BACT</name>
<evidence type="ECO:0000256" key="1">
    <source>
        <dbReference type="ARBA" id="ARBA00007118"/>
    </source>
</evidence>
<feature type="binding site" evidence="8">
    <location>
        <position position="46"/>
    </location>
    <ligand>
        <name>FMN</name>
        <dbReference type="ChEBI" id="CHEBI:58210"/>
        <note>ligand shared between dimeric partners</note>
    </ligand>
</feature>
<comment type="caution">
    <text evidence="10">The sequence shown here is derived from an EMBL/GenBank/DDBJ whole genome shotgun (WGS) entry which is preliminary data.</text>
</comment>
<dbReference type="InterPro" id="IPR000415">
    <property type="entry name" value="Nitroreductase-like"/>
</dbReference>
<keyword evidence="5 7" id="KW-0560">Oxidoreductase</keyword>
<gene>
    <name evidence="10" type="ORF">C8E01_11462</name>
</gene>
<evidence type="ECO:0000313" key="11">
    <source>
        <dbReference type="Proteomes" id="UP000245466"/>
    </source>
</evidence>
<accession>A0A2U1AR62</accession>
<dbReference type="Pfam" id="PF00881">
    <property type="entry name" value="Nitroreductase"/>
    <property type="match status" value="1"/>
</dbReference>
<dbReference type="SUPFAM" id="SSF55469">
    <property type="entry name" value="FMN-dependent nitroreductase-like"/>
    <property type="match status" value="1"/>
</dbReference>
<feature type="domain" description="Nitroreductase" evidence="9">
    <location>
        <begin position="12"/>
        <end position="173"/>
    </location>
</feature>
<proteinExistence type="inferred from homology"/>
<comment type="cofactor">
    <cofactor evidence="8">
        <name>FMN</name>
        <dbReference type="ChEBI" id="CHEBI:58210"/>
    </cofactor>
    <text evidence="8">Binds 1 FMN per subunit.</text>
</comment>
<feature type="binding site" description="in other chain" evidence="8">
    <location>
        <begin position="142"/>
        <end position="144"/>
    </location>
    <ligand>
        <name>FMN</name>
        <dbReference type="ChEBI" id="CHEBI:58210"/>
        <note>ligand shared between dimeric partners</note>
    </ligand>
</feature>
<evidence type="ECO:0000256" key="3">
    <source>
        <dbReference type="ARBA" id="ARBA00022643"/>
    </source>
</evidence>
<dbReference type="Proteomes" id="UP000245466">
    <property type="component" value="Unassembled WGS sequence"/>
</dbReference>
<evidence type="ECO:0000256" key="7">
    <source>
        <dbReference type="PIRNR" id="PIRNR000232"/>
    </source>
</evidence>
<reference evidence="10 11" key="1">
    <citation type="submission" date="2018-04" db="EMBL/GenBank/DDBJ databases">
        <title>Genomic Encyclopedia of Type Strains, Phase IV (KMG-IV): sequencing the most valuable type-strain genomes for metagenomic binning, comparative biology and taxonomic classification.</title>
        <authorList>
            <person name="Goeker M."/>
        </authorList>
    </citation>
    <scope>NUCLEOTIDE SEQUENCE [LARGE SCALE GENOMIC DNA]</scope>
    <source>
        <strain evidence="10 11">DSM 100231</strain>
    </source>
</reference>
<dbReference type="GO" id="GO:0016491">
    <property type="term" value="F:oxidoreductase activity"/>
    <property type="evidence" value="ECO:0007669"/>
    <property type="project" value="UniProtKB-UniRule"/>
</dbReference>
<evidence type="ECO:0000256" key="5">
    <source>
        <dbReference type="ARBA" id="ARBA00023002"/>
    </source>
</evidence>
<keyword evidence="4 7" id="KW-0521">NADP</keyword>
<keyword evidence="6 7" id="KW-0520">NAD</keyword>
<evidence type="ECO:0000259" key="9">
    <source>
        <dbReference type="Pfam" id="PF00881"/>
    </source>
</evidence>
<dbReference type="OrthoDB" id="9804207at2"/>